<accession>A0A1B7N3L0</accession>
<gene>
    <name evidence="2" type="ORF">K503DRAFT_86708</name>
</gene>
<dbReference type="AlphaFoldDB" id="A0A1B7N3L0"/>
<dbReference type="Proteomes" id="UP000092154">
    <property type="component" value="Unassembled WGS sequence"/>
</dbReference>
<feature type="signal peptide" evidence="1">
    <location>
        <begin position="1"/>
        <end position="19"/>
    </location>
</feature>
<reference evidence="2 3" key="1">
    <citation type="submission" date="2016-06" db="EMBL/GenBank/DDBJ databases">
        <title>Comparative genomics of the ectomycorrhizal sister species Rhizopogon vinicolor and Rhizopogon vesiculosus (Basidiomycota: Boletales) reveals a divergence of the mating type B locus.</title>
        <authorList>
            <consortium name="DOE Joint Genome Institute"/>
            <person name="Mujic A.B."/>
            <person name="Kuo A."/>
            <person name="Tritt A."/>
            <person name="Lipzen A."/>
            <person name="Chen C."/>
            <person name="Johnson J."/>
            <person name="Sharma A."/>
            <person name="Barry K."/>
            <person name="Grigoriev I.V."/>
            <person name="Spatafora J.W."/>
        </authorList>
    </citation>
    <scope>NUCLEOTIDE SEQUENCE [LARGE SCALE GENOMIC DNA]</scope>
    <source>
        <strain evidence="2 3">AM-OR11-026</strain>
    </source>
</reference>
<organism evidence="2 3">
    <name type="scientific">Rhizopogon vinicolor AM-OR11-026</name>
    <dbReference type="NCBI Taxonomy" id="1314800"/>
    <lineage>
        <taxon>Eukaryota</taxon>
        <taxon>Fungi</taxon>
        <taxon>Dikarya</taxon>
        <taxon>Basidiomycota</taxon>
        <taxon>Agaricomycotina</taxon>
        <taxon>Agaricomycetes</taxon>
        <taxon>Agaricomycetidae</taxon>
        <taxon>Boletales</taxon>
        <taxon>Suillineae</taxon>
        <taxon>Rhizopogonaceae</taxon>
        <taxon>Rhizopogon</taxon>
    </lineage>
</organism>
<feature type="chain" id="PRO_5008597786" evidence="1">
    <location>
        <begin position="20"/>
        <end position="82"/>
    </location>
</feature>
<sequence length="82" mass="8546">MKFISLAAIIMSIAAMVAADIKIFGDACPKADSFLCGTFGAHNNGLPVAYTCGPKSTVIFYDDCACADCCQIQDGNAVCVDK</sequence>
<protein>
    <submittedName>
        <fullName evidence="2">Uncharacterized protein</fullName>
    </submittedName>
</protein>
<evidence type="ECO:0000313" key="3">
    <source>
        <dbReference type="Proteomes" id="UP000092154"/>
    </source>
</evidence>
<evidence type="ECO:0000313" key="2">
    <source>
        <dbReference type="EMBL" id="OAX39436.1"/>
    </source>
</evidence>
<dbReference type="InParanoid" id="A0A1B7N3L0"/>
<keyword evidence="3" id="KW-1185">Reference proteome</keyword>
<keyword evidence="1" id="KW-0732">Signal</keyword>
<proteinExistence type="predicted"/>
<evidence type="ECO:0000256" key="1">
    <source>
        <dbReference type="SAM" id="SignalP"/>
    </source>
</evidence>
<name>A0A1B7N3L0_9AGAM</name>
<dbReference type="OrthoDB" id="2664671at2759"/>
<dbReference type="EMBL" id="KV448250">
    <property type="protein sequence ID" value="OAX39436.1"/>
    <property type="molecule type" value="Genomic_DNA"/>
</dbReference>